<dbReference type="GO" id="GO:0043565">
    <property type="term" value="F:sequence-specific DNA binding"/>
    <property type="evidence" value="ECO:0007669"/>
    <property type="project" value="TreeGrafter"/>
</dbReference>
<organism evidence="2 3">
    <name type="scientific">Pythium oligandrum</name>
    <name type="common">Mycoparasitic fungus</name>
    <dbReference type="NCBI Taxonomy" id="41045"/>
    <lineage>
        <taxon>Eukaryota</taxon>
        <taxon>Sar</taxon>
        <taxon>Stramenopiles</taxon>
        <taxon>Oomycota</taxon>
        <taxon>Peronosporomycetes</taxon>
        <taxon>Pythiales</taxon>
        <taxon>Pythiaceae</taxon>
        <taxon>Pythium</taxon>
    </lineage>
</organism>
<sequence length="734" mass="78720">MARDASSARPPLPRRRPAQDAGVADGEGVRVSAPPKTQALAAFARCVEAELRELVEVFVGIENVSFAEFKRLWAELRVGALFHVEFRDSTPTDTHRIILQQALALVVDAVALDHDQDDDIAQVLGFGFALYAAFSVQLSEPRHKIAVTPTSWQALVELSTLATQALGHVDEAIARAAAEMLAMLRQMQADDGFLRCLSGEVGEYNVVIQRKGTVASRVGLQQTIPSRVASTEADYALDDTLARLEALNTQYVARMEALTAAQTGPQHTVNAARANSSRGRAAPSFLRSTRRAETTANSARLGSLTTVWTEERSTASSSWLKRLRSAFEPPQAPAIDHSQDRSDSFSVLNSSDGASSDVDAALLALEAELERDVVPSAPSPEVVPVAVPTPRRLPIANRSTFRRGSMSIASSGQESDGLAELEEELAMEVGQRGQALAPAQPSTAVLPAAPRRSVRPRALSVAESARSSVFDSGDELLELQRELEAAVAEPRSVPIREPPKTTQPTRKRAAPTQRAKAPAKRATPVVAVPQPQPKAVEPPRRSRRLSIVSSAATESDAELAELQTELLRDTVVPLATGTSIGLPSAPLRRLRGPSISSVATESDAELNELLFELNTTVAARPPPAKPRRQATAKPKTTKPKATAPAKRQVREKSTKPRETKPRAPAKKKAAPTTTRMPTAKRSTVPMASTAPPESRPIAPPASRLPSSRRSIVSSYDGESDGLAELEMELNASIS</sequence>
<feature type="compositionally biased region" description="Low complexity" evidence="1">
    <location>
        <begin position="524"/>
        <end position="535"/>
    </location>
</feature>
<feature type="compositionally biased region" description="Low complexity" evidence="1">
    <location>
        <begin position="670"/>
        <end position="681"/>
    </location>
</feature>
<dbReference type="GO" id="GO:0042796">
    <property type="term" value="P:snRNA transcription by RNA polymerase III"/>
    <property type="evidence" value="ECO:0007669"/>
    <property type="project" value="TreeGrafter"/>
</dbReference>
<evidence type="ECO:0000256" key="1">
    <source>
        <dbReference type="SAM" id="MobiDB-lite"/>
    </source>
</evidence>
<feature type="compositionally biased region" description="Basic and acidic residues" evidence="1">
    <location>
        <begin position="648"/>
        <end position="661"/>
    </location>
</feature>
<dbReference type="Pfam" id="PF09808">
    <property type="entry name" value="SNAPC1"/>
    <property type="match status" value="1"/>
</dbReference>
<comment type="caution">
    <text evidence="2">The sequence shown here is derived from an EMBL/GenBank/DDBJ whole genome shotgun (WGS) entry which is preliminary data.</text>
</comment>
<feature type="compositionally biased region" description="Low complexity" evidence="1">
    <location>
        <begin position="270"/>
        <end position="282"/>
    </location>
</feature>
<keyword evidence="3" id="KW-1185">Reference proteome</keyword>
<feature type="region of interest" description="Disordered" evidence="1">
    <location>
        <begin position="487"/>
        <end position="543"/>
    </location>
</feature>
<feature type="region of interest" description="Disordered" evidence="1">
    <location>
        <begin position="617"/>
        <end position="720"/>
    </location>
</feature>
<dbReference type="EMBL" id="SPLM01000073">
    <property type="protein sequence ID" value="TMW63066.1"/>
    <property type="molecule type" value="Genomic_DNA"/>
</dbReference>
<feature type="region of interest" description="Disordered" evidence="1">
    <location>
        <begin position="331"/>
        <end position="352"/>
    </location>
</feature>
<feature type="compositionally biased region" description="Low complexity" evidence="1">
    <location>
        <begin position="700"/>
        <end position="711"/>
    </location>
</feature>
<dbReference type="InterPro" id="IPR019188">
    <property type="entry name" value="SNAPC1"/>
</dbReference>
<evidence type="ECO:0000313" key="3">
    <source>
        <dbReference type="Proteomes" id="UP000794436"/>
    </source>
</evidence>
<dbReference type="PANTHER" id="PTHR15131">
    <property type="entry name" value="SMALL NUCLEAR RNA ACTIVATING COMPLEX, POLYPEPTIDE 1"/>
    <property type="match status" value="1"/>
</dbReference>
<proteinExistence type="predicted"/>
<dbReference type="Proteomes" id="UP000794436">
    <property type="component" value="Unassembled WGS sequence"/>
</dbReference>
<feature type="compositionally biased region" description="Basic residues" evidence="1">
    <location>
        <begin position="625"/>
        <end position="638"/>
    </location>
</feature>
<reference evidence="2" key="1">
    <citation type="submission" date="2019-03" db="EMBL/GenBank/DDBJ databases">
        <title>Long read genome sequence of the mycoparasitic Pythium oligandrum ATCC 38472 isolated from sugarbeet rhizosphere.</title>
        <authorList>
            <person name="Gaulin E."/>
        </authorList>
    </citation>
    <scope>NUCLEOTIDE SEQUENCE</scope>
    <source>
        <strain evidence="2">ATCC 38472_TT</strain>
    </source>
</reference>
<dbReference type="AlphaFoldDB" id="A0A8K1CGG2"/>
<dbReference type="OrthoDB" id="161023at2759"/>
<dbReference type="GO" id="GO:0042795">
    <property type="term" value="P:snRNA transcription by RNA polymerase II"/>
    <property type="evidence" value="ECO:0007669"/>
    <property type="project" value="TreeGrafter"/>
</dbReference>
<accession>A0A8K1CGG2</accession>
<evidence type="ECO:0000313" key="2">
    <source>
        <dbReference type="EMBL" id="TMW63066.1"/>
    </source>
</evidence>
<dbReference type="GO" id="GO:0019185">
    <property type="term" value="C:snRNA-activating protein complex"/>
    <property type="evidence" value="ECO:0007669"/>
    <property type="project" value="TreeGrafter"/>
</dbReference>
<protein>
    <submittedName>
        <fullName evidence="2">Uncharacterized protein</fullName>
    </submittedName>
</protein>
<gene>
    <name evidence="2" type="ORF">Poli38472_005684</name>
</gene>
<feature type="region of interest" description="Disordered" evidence="1">
    <location>
        <begin position="1"/>
        <end position="30"/>
    </location>
</feature>
<feature type="region of interest" description="Disordered" evidence="1">
    <location>
        <begin position="264"/>
        <end position="293"/>
    </location>
</feature>
<dbReference type="PANTHER" id="PTHR15131:SF3">
    <property type="entry name" value="SNRNA-ACTIVATING PROTEIN COMPLEX SUBUNIT 1"/>
    <property type="match status" value="1"/>
</dbReference>
<name>A0A8K1CGG2_PYTOL</name>